<protein>
    <submittedName>
        <fullName evidence="2">Uncharacterized protein</fullName>
    </submittedName>
</protein>
<feature type="transmembrane region" description="Helical" evidence="1">
    <location>
        <begin position="6"/>
        <end position="24"/>
    </location>
</feature>
<keyword evidence="1" id="KW-0812">Transmembrane</keyword>
<reference evidence="2" key="1">
    <citation type="journal article" date="2021" name="Proc. Natl. Acad. Sci. U.S.A.">
        <title>A Catalog of Tens of Thousands of Viruses from Human Metagenomes Reveals Hidden Associations with Chronic Diseases.</title>
        <authorList>
            <person name="Tisza M.J."/>
            <person name="Buck C.B."/>
        </authorList>
    </citation>
    <scope>NUCLEOTIDE SEQUENCE</scope>
    <source>
        <strain evidence="2">CtcyQ27</strain>
    </source>
</reference>
<name>A0A8S5UFE0_9CAUD</name>
<keyword evidence="1" id="KW-1133">Transmembrane helix</keyword>
<organism evidence="2">
    <name type="scientific">Myoviridae sp. ctcyQ27</name>
    <dbReference type="NCBI Taxonomy" id="2825139"/>
    <lineage>
        <taxon>Viruses</taxon>
        <taxon>Duplodnaviria</taxon>
        <taxon>Heunggongvirae</taxon>
        <taxon>Uroviricota</taxon>
        <taxon>Caudoviricetes</taxon>
    </lineage>
</organism>
<sequence length="30" mass="3539">MIIIEGILLIRITYMFILIIGQHVQLRQLS</sequence>
<proteinExistence type="predicted"/>
<accession>A0A8S5UFE0</accession>
<keyword evidence="1" id="KW-0472">Membrane</keyword>
<evidence type="ECO:0000256" key="1">
    <source>
        <dbReference type="SAM" id="Phobius"/>
    </source>
</evidence>
<evidence type="ECO:0000313" key="2">
    <source>
        <dbReference type="EMBL" id="DAF93114.1"/>
    </source>
</evidence>
<dbReference type="EMBL" id="BK016080">
    <property type="protein sequence ID" value="DAF93114.1"/>
    <property type="molecule type" value="Genomic_DNA"/>
</dbReference>